<keyword evidence="2" id="KW-1185">Reference proteome</keyword>
<dbReference type="KEGG" id="ksk:KSE_33370"/>
<organism evidence="1 2">
    <name type="scientific">Kitasatospora setae (strain ATCC 33774 / DSM 43861 / JCM 3304 / KCC A-0304 / NBRC 14216 / KM-6054)</name>
    <name type="common">Streptomyces setae</name>
    <dbReference type="NCBI Taxonomy" id="452652"/>
    <lineage>
        <taxon>Bacteria</taxon>
        <taxon>Bacillati</taxon>
        <taxon>Actinomycetota</taxon>
        <taxon>Actinomycetes</taxon>
        <taxon>Kitasatosporales</taxon>
        <taxon>Streptomycetaceae</taxon>
        <taxon>Kitasatospora</taxon>
    </lineage>
</organism>
<gene>
    <name evidence="1" type="ordered locus">KSE_33370</name>
</gene>
<evidence type="ECO:0000313" key="2">
    <source>
        <dbReference type="Proteomes" id="UP000007076"/>
    </source>
</evidence>
<dbReference type="eggNOG" id="ENOG503432Q">
    <property type="taxonomic scope" value="Bacteria"/>
</dbReference>
<evidence type="ECO:0000313" key="1">
    <source>
        <dbReference type="EMBL" id="BAJ29147.1"/>
    </source>
</evidence>
<protein>
    <submittedName>
        <fullName evidence="1">Uncharacterized protein</fullName>
    </submittedName>
</protein>
<proteinExistence type="predicted"/>
<dbReference type="EMBL" id="AP010968">
    <property type="protein sequence ID" value="BAJ29147.1"/>
    <property type="molecule type" value="Genomic_DNA"/>
</dbReference>
<dbReference type="PATRIC" id="fig|452652.3.peg.3344"/>
<accession>E4ND66</accession>
<name>E4ND66_KITSK</name>
<dbReference type="RefSeq" id="WP_014136454.1">
    <property type="nucleotide sequence ID" value="NC_016109.1"/>
</dbReference>
<sequence>MTDPTNEQPSWDGTVVSATGDRADAAAAALANRTGRPHLRLADLAEVFALDARGPLTVVASPEAVGDRWLARASQRDHIGLLTARGPRRLAALVERTVSAPTWLGERSVLIDATADRPAATREEVRRAADGGGTLVLKAHGRECLVHLADGVICGRTADEPLVRPDGRRPLGLTSCVQGEGCYRLHYGDAELLPAASLGAGIVFIDSCLVQKVGDTQFTSDTTLAPTLLEGGAVAVVASPWLRGGHYAAGPQFAALLRDGLSLGAAVAAVNRGVADCERAYGRFVLLGDPGLVPYPGRRLPAGRIGEPLDLAAGGVRIAPGADPGRITVRGPADALRQPDGGILLVARGEPGEVRVEPASDRPAERFAVLADRTAAAGRLWTCGFTGERFRPDAARTELAEVWAELADALGSERAVRGLDRGRDLLDGIDRAVAEQLTSLTAQGRYHFMDSYSDASRVLAQEPESCPECGSEGLRLHWRHALDPDAERTLLSCPVCGEVVDADRRAAVSCRLEGPRHTVRGEHLVQRAVLANRTSRPVVAHLGYALLHEDLYGTEWATTLTVPLAPAEERSVDVGGPVPPHFDVADRHGLRLFAVAEGRISTYSRYLWVAAGPRGGDAHDDNGKERA</sequence>
<dbReference type="HOGENOM" id="CLU_436079_0_0_11"/>
<dbReference type="STRING" id="452652.KSE_33370"/>
<reference evidence="1 2" key="1">
    <citation type="journal article" date="2010" name="DNA Res.">
        <title>Genome sequence of Kitasatospora setae NBRC 14216T: an evolutionary snapshot of the family Streptomycetaceae.</title>
        <authorList>
            <person name="Ichikawa N."/>
            <person name="Oguchi A."/>
            <person name="Ikeda H."/>
            <person name="Ishikawa J."/>
            <person name="Kitani S."/>
            <person name="Watanabe Y."/>
            <person name="Nakamura S."/>
            <person name="Katano Y."/>
            <person name="Kishi E."/>
            <person name="Sasagawa M."/>
            <person name="Ankai A."/>
            <person name="Fukui S."/>
            <person name="Hashimoto Y."/>
            <person name="Kamata S."/>
            <person name="Otoguro M."/>
            <person name="Tanikawa S."/>
            <person name="Nihira T."/>
            <person name="Horinouchi S."/>
            <person name="Ohnishi Y."/>
            <person name="Hayakawa M."/>
            <person name="Kuzuyama T."/>
            <person name="Arisawa A."/>
            <person name="Nomoto F."/>
            <person name="Miura H."/>
            <person name="Takahashi Y."/>
            <person name="Fujita N."/>
        </authorList>
    </citation>
    <scope>NUCLEOTIDE SEQUENCE [LARGE SCALE GENOMIC DNA]</scope>
    <source>
        <strain evidence="2">ATCC 33774 / DSM 43861 / JCM 3304 / KCC A-0304 / NBRC 14216 / KM-6054</strain>
    </source>
</reference>
<dbReference type="AlphaFoldDB" id="E4ND66"/>
<dbReference type="Proteomes" id="UP000007076">
    <property type="component" value="Chromosome"/>
</dbReference>